<comment type="caution">
    <text evidence="2">The sequence shown here is derived from an EMBL/GenBank/DDBJ whole genome shotgun (WGS) entry which is preliminary data.</text>
</comment>
<dbReference type="PANTHER" id="PTHR31118">
    <property type="entry name" value="CYCLASE-LIKE PROTEIN 2"/>
    <property type="match status" value="1"/>
</dbReference>
<evidence type="ECO:0000256" key="1">
    <source>
        <dbReference type="ARBA" id="ARBA00007865"/>
    </source>
</evidence>
<name>A0A9W8P7R0_9AGAR</name>
<organism evidence="2 3">
    <name type="scientific">Lentinula detonsa</name>
    <dbReference type="NCBI Taxonomy" id="2804962"/>
    <lineage>
        <taxon>Eukaryota</taxon>
        <taxon>Fungi</taxon>
        <taxon>Dikarya</taxon>
        <taxon>Basidiomycota</taxon>
        <taxon>Agaricomycotina</taxon>
        <taxon>Agaricomycetes</taxon>
        <taxon>Agaricomycetidae</taxon>
        <taxon>Agaricales</taxon>
        <taxon>Marasmiineae</taxon>
        <taxon>Omphalotaceae</taxon>
        <taxon>Lentinula</taxon>
    </lineage>
</organism>
<reference evidence="2 3" key="1">
    <citation type="journal article" date="2023" name="Proc. Natl. Acad. Sci. U.S.A.">
        <title>A global phylogenomic analysis of the shiitake genus Lentinula.</title>
        <authorList>
            <person name="Sierra-Patev S."/>
            <person name="Min B."/>
            <person name="Naranjo-Ortiz M."/>
            <person name="Looney B."/>
            <person name="Konkel Z."/>
            <person name="Slot J.C."/>
            <person name="Sakamoto Y."/>
            <person name="Steenwyk J.L."/>
            <person name="Rokas A."/>
            <person name="Carro J."/>
            <person name="Camarero S."/>
            <person name="Ferreira P."/>
            <person name="Molpeceres G."/>
            <person name="Ruiz-Duenas F.J."/>
            <person name="Serrano A."/>
            <person name="Henrissat B."/>
            <person name="Drula E."/>
            <person name="Hughes K.W."/>
            <person name="Mata J.L."/>
            <person name="Ishikawa N.K."/>
            <person name="Vargas-Isla R."/>
            <person name="Ushijima S."/>
            <person name="Smith C.A."/>
            <person name="Donoghue J."/>
            <person name="Ahrendt S."/>
            <person name="Andreopoulos W."/>
            <person name="He G."/>
            <person name="LaButti K."/>
            <person name="Lipzen A."/>
            <person name="Ng V."/>
            <person name="Riley R."/>
            <person name="Sandor L."/>
            <person name="Barry K."/>
            <person name="Martinez A.T."/>
            <person name="Xiao Y."/>
            <person name="Gibbons J.G."/>
            <person name="Terashima K."/>
            <person name="Grigoriev I.V."/>
            <person name="Hibbett D."/>
        </authorList>
    </citation>
    <scope>NUCLEOTIDE SEQUENCE [LARGE SCALE GENOMIC DNA]</scope>
    <source>
        <strain evidence="2 3">TFB7810</strain>
    </source>
</reference>
<dbReference type="InterPro" id="IPR007325">
    <property type="entry name" value="KFase/CYL"/>
</dbReference>
<dbReference type="Pfam" id="PF04199">
    <property type="entry name" value="Cyclase"/>
    <property type="match status" value="1"/>
</dbReference>
<dbReference type="GO" id="GO:0004061">
    <property type="term" value="F:arylformamidase activity"/>
    <property type="evidence" value="ECO:0007669"/>
    <property type="project" value="InterPro"/>
</dbReference>
<dbReference type="Gene3D" id="3.50.30.50">
    <property type="entry name" value="Putative cyclase"/>
    <property type="match status" value="1"/>
</dbReference>
<evidence type="ECO:0000313" key="3">
    <source>
        <dbReference type="Proteomes" id="UP001142393"/>
    </source>
</evidence>
<feature type="non-terminal residue" evidence="2">
    <location>
        <position position="1"/>
    </location>
</feature>
<dbReference type="PANTHER" id="PTHR31118:SF12">
    <property type="entry name" value="CYCLASE-LIKE PROTEIN 2"/>
    <property type="match status" value="1"/>
</dbReference>
<dbReference type="EMBL" id="JANVFU010000002">
    <property type="protein sequence ID" value="KAJ3748515.1"/>
    <property type="molecule type" value="Genomic_DNA"/>
</dbReference>
<dbReference type="InterPro" id="IPR037175">
    <property type="entry name" value="KFase_sf"/>
</dbReference>
<dbReference type="AlphaFoldDB" id="A0A9W8P7R0"/>
<gene>
    <name evidence="2" type="ORF">DFH05DRAFT_1412101</name>
</gene>
<dbReference type="GO" id="GO:0019441">
    <property type="term" value="P:L-tryptophan catabolic process to kynurenine"/>
    <property type="evidence" value="ECO:0007669"/>
    <property type="project" value="InterPro"/>
</dbReference>
<dbReference type="Proteomes" id="UP001142393">
    <property type="component" value="Unassembled WGS sequence"/>
</dbReference>
<evidence type="ECO:0000313" key="2">
    <source>
        <dbReference type="EMBL" id="KAJ3748515.1"/>
    </source>
</evidence>
<comment type="similarity">
    <text evidence="1">Belongs to the Cyclase 1 superfamily.</text>
</comment>
<accession>A0A9W8P7R0</accession>
<proteinExistence type="inferred from homology"/>
<keyword evidence="3" id="KW-1185">Reference proteome</keyword>
<dbReference type="SUPFAM" id="SSF102198">
    <property type="entry name" value="Putative cyclase"/>
    <property type="match status" value="1"/>
</dbReference>
<sequence>MMSSSSESSVIDLTHPLDPSKVTIYPGDPQLICCPTATITQDGYSVHSLSIGTHTGTHIDAPSHFIVNGASIDQIPLGALIACPAIIIDLTYKKAGSKIVWDDLAKYSSKMKEGTMLLLYTGWSTHWGTNAYMKYPYLDRNAAEKILAAGVKIVGLDTLSPDEIDGPEGYGVHETILGAGGLIVENLTNLNALLKLEEENGTELLTSVVPLSLTGCDGSPVRAFGWKCATV</sequence>
<feature type="non-terminal residue" evidence="2">
    <location>
        <position position="231"/>
    </location>
</feature>
<protein>
    <submittedName>
        <fullName evidence="2">Cyclase</fullName>
    </submittedName>
</protein>